<dbReference type="Proteomes" id="UP000235388">
    <property type="component" value="Unassembled WGS sequence"/>
</dbReference>
<dbReference type="Proteomes" id="UP000235392">
    <property type="component" value="Unassembled WGS sequence"/>
</dbReference>
<keyword evidence="4" id="KW-1185">Reference proteome</keyword>
<dbReference type="Pfam" id="PF20231">
    <property type="entry name" value="DUF6589"/>
    <property type="match status" value="1"/>
</dbReference>
<evidence type="ECO:0000259" key="1">
    <source>
        <dbReference type="Pfam" id="PF20231"/>
    </source>
</evidence>
<evidence type="ECO:0000313" key="4">
    <source>
        <dbReference type="Proteomes" id="UP000235388"/>
    </source>
</evidence>
<sequence length="150" mass="16776">MLKLMDKSDNSSKGIGQVLEAIQVQSGLTPEKFFSRLQPMDTDLGTCQNFNLLRDIRHPSNNPANNLNNIVFQLGASHTLWNVAQAIFTAHLGGSSNEEDLGAWRSLSSLGVPPEKVIQKKDYTAMIHYMEQVHEVTLVHCLRLVMETKD</sequence>
<proteinExistence type="predicted"/>
<evidence type="ECO:0000313" key="5">
    <source>
        <dbReference type="Proteomes" id="UP000235392"/>
    </source>
</evidence>
<dbReference type="EMBL" id="PGCJ01000550">
    <property type="protein sequence ID" value="PLW26321.1"/>
    <property type="molecule type" value="Genomic_DNA"/>
</dbReference>
<evidence type="ECO:0000313" key="3">
    <source>
        <dbReference type="EMBL" id="PLW33106.1"/>
    </source>
</evidence>
<protein>
    <recommendedName>
        <fullName evidence="1">DUF6589 domain-containing protein</fullName>
    </recommendedName>
</protein>
<dbReference type="EMBL" id="PGCI01000228">
    <property type="protein sequence ID" value="PLW33106.1"/>
    <property type="molecule type" value="Genomic_DNA"/>
</dbReference>
<dbReference type="InterPro" id="IPR046496">
    <property type="entry name" value="DUF6589"/>
</dbReference>
<dbReference type="STRING" id="200324.A0A2N5U5V6"/>
<accession>A0A2N5U5V6</accession>
<evidence type="ECO:0000313" key="2">
    <source>
        <dbReference type="EMBL" id="PLW26321.1"/>
    </source>
</evidence>
<reference evidence="4 5" key="1">
    <citation type="submission" date="2017-11" db="EMBL/GenBank/DDBJ databases">
        <title>De novo assembly and phasing of dikaryotic genomes from two isolates of Puccinia coronata f. sp. avenae, the causal agent of oat crown rust.</title>
        <authorList>
            <person name="Miller M.E."/>
            <person name="Zhang Y."/>
            <person name="Omidvar V."/>
            <person name="Sperschneider J."/>
            <person name="Schwessinger B."/>
            <person name="Raley C."/>
            <person name="Palmer J.M."/>
            <person name="Garnica D."/>
            <person name="Upadhyaya N."/>
            <person name="Rathjen J."/>
            <person name="Taylor J.M."/>
            <person name="Park R.F."/>
            <person name="Dodds P.N."/>
            <person name="Hirsch C.D."/>
            <person name="Kianian S.F."/>
            <person name="Figueroa M."/>
        </authorList>
    </citation>
    <scope>NUCLEOTIDE SEQUENCE [LARGE SCALE GENOMIC DNA]</scope>
    <source>
        <strain evidence="2">12NC29</strain>
        <strain evidence="3">12SD80</strain>
    </source>
</reference>
<dbReference type="AlphaFoldDB" id="A0A2N5U5V6"/>
<comment type="caution">
    <text evidence="3">The sequence shown here is derived from an EMBL/GenBank/DDBJ whole genome shotgun (WGS) entry which is preliminary data.</text>
</comment>
<organism evidence="3 5">
    <name type="scientific">Puccinia coronata f. sp. avenae</name>
    <dbReference type="NCBI Taxonomy" id="200324"/>
    <lineage>
        <taxon>Eukaryota</taxon>
        <taxon>Fungi</taxon>
        <taxon>Dikarya</taxon>
        <taxon>Basidiomycota</taxon>
        <taxon>Pucciniomycotina</taxon>
        <taxon>Pucciniomycetes</taxon>
        <taxon>Pucciniales</taxon>
        <taxon>Pucciniaceae</taxon>
        <taxon>Puccinia</taxon>
    </lineage>
</organism>
<feature type="domain" description="DUF6589" evidence="1">
    <location>
        <begin position="1"/>
        <end position="149"/>
    </location>
</feature>
<name>A0A2N5U5V6_9BASI</name>
<gene>
    <name evidence="2" type="ORF">PCANC_27601</name>
    <name evidence="3" type="ORF">PCASD_13830</name>
</gene>